<accession>Q8LT66</accession>
<reference evidence="1 2" key="1">
    <citation type="journal article" date="2003" name="Virology">
        <title>The complete sequence of marine bacteriophage VpV262 infecting vibrio parahaemolyticus indicates that an ancestral component of a T7 viral supergroup is widespread in the marine environment.</title>
        <authorList>
            <person name="Hardies S.C."/>
            <person name="Comeau A.M."/>
            <person name="Serwer P."/>
            <person name="Suttle C.A."/>
        </authorList>
    </citation>
    <scope>NUCLEOTIDE SEQUENCE</scope>
</reference>
<name>Q8LT66_9CAUD</name>
<organism evidence="1 2">
    <name type="scientific">Vibrio phage VpV262</name>
    <dbReference type="NCBI Taxonomy" id="2907796"/>
    <lineage>
        <taxon>Viruses</taxon>
        <taxon>Duplodnaviria</taxon>
        <taxon>Heunggongvirae</taxon>
        <taxon>Uroviricota</taxon>
        <taxon>Caudoviricetes</taxon>
        <taxon>Zobellviridae</taxon>
        <taxon>Vipivirus</taxon>
        <taxon>Vipivirus canadense</taxon>
    </lineage>
</organism>
<dbReference type="EMBL" id="AY095314">
    <property type="protein sequence ID" value="AAM28386.1"/>
    <property type="molecule type" value="Genomic_DNA"/>
</dbReference>
<evidence type="ECO:0000313" key="1">
    <source>
        <dbReference type="EMBL" id="AAM28386.1"/>
    </source>
</evidence>
<keyword evidence="2" id="KW-1185">Reference proteome</keyword>
<protein>
    <submittedName>
        <fullName evidence="1">Uncharacterized protein</fullName>
    </submittedName>
</protein>
<proteinExistence type="predicted"/>
<dbReference type="RefSeq" id="NP_640299.1">
    <property type="nucleotide sequence ID" value="NC_003907.2"/>
</dbReference>
<dbReference type="GeneID" id="956075"/>
<evidence type="ECO:0000313" key="2">
    <source>
        <dbReference type="Proteomes" id="UP000001794"/>
    </source>
</evidence>
<sequence length="78" mass="8654">MSDLYVPEVGKTYVLLAADVEDEAPLCDWKVGDELECLAVRDADIGPVGVFWNKRDKTASSLVHLFGDTTLYGEKFDD</sequence>
<dbReference type="KEGG" id="vg:956075"/>
<dbReference type="Proteomes" id="UP000001794">
    <property type="component" value="Segment"/>
</dbReference>